<dbReference type="EMBL" id="JABELX010000005">
    <property type="protein sequence ID" value="NNH71617.1"/>
    <property type="molecule type" value="Genomic_DNA"/>
</dbReference>
<evidence type="ECO:0000259" key="2">
    <source>
        <dbReference type="Pfam" id="PF25362"/>
    </source>
</evidence>
<dbReference type="Pfam" id="PF25362">
    <property type="entry name" value="bPH_11"/>
    <property type="match status" value="1"/>
</dbReference>
<sequence>MERTLWVIAMFALAALGLWLMYRAWIGKARRQAGMIGDLPTVPADCGAQVLEPTTGLYLGSTLAPSWIQRITVGDLGFRANAEMTRFERGILLERDGTAPIWIPHDAITAVRAERGHAGKVMTEGGVLVIRWTLPTGTEVDTGFRGDDKTVYPSWTGTKTGEEA</sequence>
<evidence type="ECO:0000313" key="3">
    <source>
        <dbReference type="EMBL" id="NNH71617.1"/>
    </source>
</evidence>
<keyword evidence="4" id="KW-1185">Reference proteome</keyword>
<proteinExistence type="predicted"/>
<accession>A0A849C6Y9</accession>
<evidence type="ECO:0000313" key="4">
    <source>
        <dbReference type="Proteomes" id="UP000586827"/>
    </source>
</evidence>
<organism evidence="3 4">
    <name type="scientific">Nocardia uniformis</name>
    <dbReference type="NCBI Taxonomy" id="53432"/>
    <lineage>
        <taxon>Bacteria</taxon>
        <taxon>Bacillati</taxon>
        <taxon>Actinomycetota</taxon>
        <taxon>Actinomycetes</taxon>
        <taxon>Mycobacteriales</taxon>
        <taxon>Nocardiaceae</taxon>
        <taxon>Nocardia</taxon>
    </lineage>
</organism>
<dbReference type="Proteomes" id="UP000586827">
    <property type="component" value="Unassembled WGS sequence"/>
</dbReference>
<protein>
    <submittedName>
        <fullName evidence="3">Transporter</fullName>
    </submittedName>
</protein>
<comment type="caution">
    <text evidence="3">The sequence shown here is derived from an EMBL/GenBank/DDBJ whole genome shotgun (WGS) entry which is preliminary data.</text>
</comment>
<name>A0A849C6Y9_9NOCA</name>
<evidence type="ECO:0000256" key="1">
    <source>
        <dbReference type="SAM" id="Phobius"/>
    </source>
</evidence>
<dbReference type="RefSeq" id="WP_067521644.1">
    <property type="nucleotide sequence ID" value="NZ_JABELX010000005.1"/>
</dbReference>
<dbReference type="AlphaFoldDB" id="A0A849C6Y9"/>
<keyword evidence="1" id="KW-0472">Membrane</keyword>
<feature type="transmembrane region" description="Helical" evidence="1">
    <location>
        <begin position="6"/>
        <end position="25"/>
    </location>
</feature>
<feature type="domain" description="PH" evidence="2">
    <location>
        <begin position="36"/>
        <end position="157"/>
    </location>
</feature>
<keyword evidence="1" id="KW-0812">Transmembrane</keyword>
<reference evidence="3 4" key="1">
    <citation type="submission" date="2020-05" db="EMBL/GenBank/DDBJ databases">
        <title>MicrobeNet Type strains.</title>
        <authorList>
            <person name="Nicholson A.C."/>
        </authorList>
    </citation>
    <scope>NUCLEOTIDE SEQUENCE [LARGE SCALE GENOMIC DNA]</scope>
    <source>
        <strain evidence="3 4">JCM 3224</strain>
    </source>
</reference>
<gene>
    <name evidence="3" type="ORF">HLB23_17370</name>
</gene>
<dbReference type="InterPro" id="IPR057446">
    <property type="entry name" value="PH_bac"/>
</dbReference>
<keyword evidence="1" id="KW-1133">Transmembrane helix</keyword>